<evidence type="ECO:0000313" key="3">
    <source>
        <dbReference type="Proteomes" id="UP000684084"/>
    </source>
</evidence>
<evidence type="ECO:0000313" key="2">
    <source>
        <dbReference type="EMBL" id="CAB5383182.1"/>
    </source>
</evidence>
<protein>
    <submittedName>
        <fullName evidence="2">Uncharacterized protein</fullName>
    </submittedName>
</protein>
<organism evidence="2 3">
    <name type="scientific">Rhizophagus irregularis</name>
    <dbReference type="NCBI Taxonomy" id="588596"/>
    <lineage>
        <taxon>Eukaryota</taxon>
        <taxon>Fungi</taxon>
        <taxon>Fungi incertae sedis</taxon>
        <taxon>Mucoromycota</taxon>
        <taxon>Glomeromycotina</taxon>
        <taxon>Glomeromycetes</taxon>
        <taxon>Glomerales</taxon>
        <taxon>Glomeraceae</taxon>
        <taxon>Rhizophagus</taxon>
    </lineage>
</organism>
<gene>
    <name evidence="2" type="ORF">CHRIB12_LOCUS18278</name>
</gene>
<dbReference type="EMBL" id="CAGKOT010000048">
    <property type="protein sequence ID" value="CAB5383182.1"/>
    <property type="molecule type" value="Genomic_DNA"/>
</dbReference>
<accession>A0A916EF64</accession>
<evidence type="ECO:0000256" key="1">
    <source>
        <dbReference type="SAM" id="MobiDB-lite"/>
    </source>
</evidence>
<feature type="region of interest" description="Disordered" evidence="1">
    <location>
        <begin position="1"/>
        <end position="34"/>
    </location>
</feature>
<dbReference type="VEuPathDB" id="FungiDB:RhiirFUN_025517"/>
<dbReference type="OrthoDB" id="2398974at2759"/>
<feature type="compositionally biased region" description="Basic and acidic residues" evidence="1">
    <location>
        <begin position="7"/>
        <end position="28"/>
    </location>
</feature>
<proteinExistence type="predicted"/>
<dbReference type="Proteomes" id="UP000684084">
    <property type="component" value="Unassembled WGS sequence"/>
</dbReference>
<sequence>MGNEQSSDGKSDKNIKNERSSDDEKDNTAIEQSRGTLSTACLGTGIGMKVVGSLIENKRNGRSRRNNSIRCRNRRLFLKDINKIQQIIFV</sequence>
<dbReference type="AlphaFoldDB" id="A0A916EF64"/>
<name>A0A916EF64_9GLOM</name>
<reference evidence="2" key="1">
    <citation type="submission" date="2020-05" db="EMBL/GenBank/DDBJ databases">
        <authorList>
            <person name="Rincon C."/>
            <person name="Sanders R I."/>
            <person name="Robbins C."/>
            <person name="Chaturvedi A."/>
        </authorList>
    </citation>
    <scope>NUCLEOTIDE SEQUENCE</scope>
    <source>
        <strain evidence="2">CHB12</strain>
    </source>
</reference>
<comment type="caution">
    <text evidence="2">The sequence shown here is derived from an EMBL/GenBank/DDBJ whole genome shotgun (WGS) entry which is preliminary data.</text>
</comment>